<proteinExistence type="predicted"/>
<dbReference type="eggNOG" id="ENOG502ZATP">
    <property type="taxonomic scope" value="Bacteria"/>
</dbReference>
<reference evidence="1 2" key="1">
    <citation type="submission" date="2014-06" db="EMBL/GenBank/DDBJ databases">
        <title>Draft genome sequence of Bacillus gaemokensis JCM 15801 (MCCC 1A00707).</title>
        <authorList>
            <person name="Lai Q."/>
            <person name="Liu Y."/>
            <person name="Shao Z."/>
        </authorList>
    </citation>
    <scope>NUCLEOTIDE SEQUENCE [LARGE SCALE GENOMIC DNA]</scope>
    <source>
        <strain evidence="1 2">JCM 15801</strain>
    </source>
</reference>
<sequence length="393" mass="45148">MNRFYLQQGHGMLALNREFVEKNSEVGIILSPRNCKREQIEKHAKELHKRNAAVLFDPQFYQPRTERENILNYPYWNGISFETVSFLQSGSRELCSGIIRYQVEELEVDEVILPGRYTNAVNEEWLEMQYSIVNTAASMNLDELVYTTLALGPDVIGQKQVFDRIVNEVIQYPVDGVYIVLNTPSYLVNDEIYIYNLLDGLLSLKLAGKKVLVGYANQQALIFAGVGVSGLATGNFRNVRKFNPETFDVPLEDKKPQRATWYYDGQTLSEYRIPALALAYQRGLKGNFGPLSPYTKELLESSNPTHIKWGEREAFRHYLTLMKQQWEQVNKKPVSQRIQEVIKLLEEAEEKLNGLVENAFRPGERSFIKCFEPTLNAITALNADRGYELELLD</sequence>
<organism evidence="1 2">
    <name type="scientific">Bacillus gaemokensis</name>
    <dbReference type="NCBI Taxonomy" id="574375"/>
    <lineage>
        <taxon>Bacteria</taxon>
        <taxon>Bacillati</taxon>
        <taxon>Bacillota</taxon>
        <taxon>Bacilli</taxon>
        <taxon>Bacillales</taxon>
        <taxon>Bacillaceae</taxon>
        <taxon>Bacillus</taxon>
        <taxon>Bacillus cereus group</taxon>
    </lineage>
</organism>
<comment type="caution">
    <text evidence="1">The sequence shown here is derived from an EMBL/GenBank/DDBJ whole genome shotgun (WGS) entry which is preliminary data.</text>
</comment>
<accession>A0A073KA63</accession>
<dbReference type="AlphaFoldDB" id="A0A073KA63"/>
<evidence type="ECO:0000313" key="1">
    <source>
        <dbReference type="EMBL" id="KEK23347.1"/>
    </source>
</evidence>
<dbReference type="STRING" id="574375.AZF08_21390"/>
<gene>
    <name evidence="1" type="ORF">BAGA_09510</name>
</gene>
<name>A0A073KA63_9BACI</name>
<keyword evidence="2" id="KW-1185">Reference proteome</keyword>
<protein>
    <submittedName>
        <fullName evidence="1">Uncharacterized protein</fullName>
    </submittedName>
</protein>
<dbReference type="Proteomes" id="UP000027778">
    <property type="component" value="Unassembled WGS sequence"/>
</dbReference>
<evidence type="ECO:0000313" key="2">
    <source>
        <dbReference type="Proteomes" id="UP000027778"/>
    </source>
</evidence>
<dbReference type="RefSeq" id="WP_033675737.1">
    <property type="nucleotide sequence ID" value="NZ_JOTM01000017.1"/>
</dbReference>
<dbReference type="OrthoDB" id="2991334at2"/>
<dbReference type="EMBL" id="JOTM01000017">
    <property type="protein sequence ID" value="KEK23347.1"/>
    <property type="molecule type" value="Genomic_DNA"/>
</dbReference>